<evidence type="ECO:0000256" key="1">
    <source>
        <dbReference type="ARBA" id="ARBA00006174"/>
    </source>
</evidence>
<dbReference type="InterPro" id="IPR005656">
    <property type="entry name" value="MmgE_PrpD"/>
</dbReference>
<accession>A0A0F7KRU9</accession>
<dbReference type="Gene3D" id="1.10.4100.10">
    <property type="entry name" value="2-methylcitrate dehydratase PrpD"/>
    <property type="match status" value="1"/>
</dbReference>
<sequence>MSARPVSLSDKIAAHTANFQFEDLPSSIVRSVKHVLLDAVGVMLGASGLSREVQPFLEYARNAGEGPSTILGTGLSAPPATAALVNGAMAHALDYEDAFDPAPGHPNASLVPALIALAQSAGPVDGRRFLAALAVGGDLSCRLAIALDRQMEEGNWYPPPITAGFGATAGASSLIGLDPVDVRDALSLALCQITMPGEIKYSPRSSIRAIREGFPAQAAVQSVLLAQAGVAGFERPLEGKGGFYSLYALGAFDEHRLLDRLGERFWQDELTFKPWPSCRGTHPFIEAALEWRRGGGHPDDIASVKLLIDPVQQMLVEPLARKAAPQLAINAKFSIPFCTALALIRGSVSLEDFEPDNIRDPGILELAGLCHYEIAPRDDWQRGAGGALIVTQRNGESREIAVGKALGAPSRPMSEADLRAKFIACCGKSAACLGHGDAERLADAILGIETAMNAGAIFE</sequence>
<dbReference type="RefSeq" id="WP_046902878.1">
    <property type="nucleotide sequence ID" value="NZ_CP011452.2"/>
</dbReference>
<gene>
    <name evidence="4" type="ORF">WYH_00909</name>
</gene>
<dbReference type="SUPFAM" id="SSF103378">
    <property type="entry name" value="2-methylcitrate dehydratase PrpD"/>
    <property type="match status" value="1"/>
</dbReference>
<dbReference type="PANTHER" id="PTHR16943">
    <property type="entry name" value="2-METHYLCITRATE DEHYDRATASE-RELATED"/>
    <property type="match status" value="1"/>
</dbReference>
<dbReference type="InterPro" id="IPR042183">
    <property type="entry name" value="MmgE/PrpD_sf_1"/>
</dbReference>
<keyword evidence="5" id="KW-1185">Reference proteome</keyword>
<dbReference type="Pfam" id="PF03972">
    <property type="entry name" value="MmgE_PrpD_N"/>
    <property type="match status" value="1"/>
</dbReference>
<dbReference type="InterPro" id="IPR042188">
    <property type="entry name" value="MmgE/PrpD_sf_2"/>
</dbReference>
<evidence type="ECO:0000259" key="3">
    <source>
        <dbReference type="Pfam" id="PF19305"/>
    </source>
</evidence>
<dbReference type="PATRIC" id="fig|1267766.3.peg.914"/>
<protein>
    <submittedName>
        <fullName evidence="4">MmgE/PrpD family protein</fullName>
    </submittedName>
</protein>
<dbReference type="InterPro" id="IPR045337">
    <property type="entry name" value="MmgE_PrpD_C"/>
</dbReference>
<dbReference type="OrthoDB" id="5415580at2"/>
<dbReference type="InterPro" id="IPR045336">
    <property type="entry name" value="MmgE_PrpD_N"/>
</dbReference>
<evidence type="ECO:0000313" key="5">
    <source>
        <dbReference type="Proteomes" id="UP000034392"/>
    </source>
</evidence>
<dbReference type="Proteomes" id="UP000034392">
    <property type="component" value="Chromosome"/>
</dbReference>
<dbReference type="Pfam" id="PF19305">
    <property type="entry name" value="MmgE_PrpD_C"/>
    <property type="match status" value="1"/>
</dbReference>
<feature type="domain" description="MmgE/PrpD N-terminal" evidence="2">
    <location>
        <begin position="11"/>
        <end position="249"/>
    </location>
</feature>
<dbReference type="STRING" id="1267766.WYH_00909"/>
<dbReference type="Gene3D" id="3.30.1330.120">
    <property type="entry name" value="2-methylcitrate dehydratase PrpD"/>
    <property type="match status" value="1"/>
</dbReference>
<feature type="domain" description="MmgE/PrpD C-terminal" evidence="3">
    <location>
        <begin position="275"/>
        <end position="429"/>
    </location>
</feature>
<organism evidence="4 5">
    <name type="scientific">Croceibacterium atlanticum</name>
    <dbReference type="NCBI Taxonomy" id="1267766"/>
    <lineage>
        <taxon>Bacteria</taxon>
        <taxon>Pseudomonadati</taxon>
        <taxon>Pseudomonadota</taxon>
        <taxon>Alphaproteobacteria</taxon>
        <taxon>Sphingomonadales</taxon>
        <taxon>Erythrobacteraceae</taxon>
        <taxon>Croceibacterium</taxon>
    </lineage>
</organism>
<dbReference type="GO" id="GO:0016829">
    <property type="term" value="F:lyase activity"/>
    <property type="evidence" value="ECO:0007669"/>
    <property type="project" value="InterPro"/>
</dbReference>
<comment type="similarity">
    <text evidence="1">Belongs to the PrpD family.</text>
</comment>
<name>A0A0F7KRU9_9SPHN</name>
<dbReference type="KEGG" id="aay:WYH_00909"/>
<dbReference type="AlphaFoldDB" id="A0A0F7KRU9"/>
<dbReference type="EMBL" id="CP011452">
    <property type="protein sequence ID" value="AKH41957.1"/>
    <property type="molecule type" value="Genomic_DNA"/>
</dbReference>
<proteinExistence type="inferred from homology"/>
<evidence type="ECO:0000259" key="2">
    <source>
        <dbReference type="Pfam" id="PF03972"/>
    </source>
</evidence>
<reference evidence="4" key="1">
    <citation type="submission" date="2015-05" db="EMBL/GenBank/DDBJ databases">
        <title>The complete genome of Altererythrobacter atlanticus strain 26DY36.</title>
        <authorList>
            <person name="Wu Y.-H."/>
            <person name="Cheng H."/>
            <person name="Wu X.-W."/>
        </authorList>
    </citation>
    <scope>NUCLEOTIDE SEQUENCE [LARGE SCALE GENOMIC DNA]</scope>
    <source>
        <strain evidence="4">26DY36</strain>
    </source>
</reference>
<dbReference type="InterPro" id="IPR036148">
    <property type="entry name" value="MmgE/PrpD_sf"/>
</dbReference>
<dbReference type="PANTHER" id="PTHR16943:SF8">
    <property type="entry name" value="2-METHYLCITRATE DEHYDRATASE"/>
    <property type="match status" value="1"/>
</dbReference>
<evidence type="ECO:0000313" key="4">
    <source>
        <dbReference type="EMBL" id="AKH41957.1"/>
    </source>
</evidence>